<comment type="caution">
    <text evidence="4">The sequence shown here is derived from an EMBL/GenBank/DDBJ whole genome shotgun (WGS) entry which is preliminary data.</text>
</comment>
<evidence type="ECO:0000256" key="3">
    <source>
        <dbReference type="SAM" id="SignalP"/>
    </source>
</evidence>
<keyword evidence="3" id="KW-0732">Signal</keyword>
<dbReference type="AlphaFoldDB" id="G5HSA6"/>
<organism evidence="4 5">
    <name type="scientific">[Clostridium] citroniae WAL-17108</name>
    <dbReference type="NCBI Taxonomy" id="742733"/>
    <lineage>
        <taxon>Bacteria</taxon>
        <taxon>Bacillati</taxon>
        <taxon>Bacillota</taxon>
        <taxon>Clostridia</taxon>
        <taxon>Lachnospirales</taxon>
        <taxon>Lachnospiraceae</taxon>
        <taxon>Enterocloster</taxon>
    </lineage>
</organism>
<evidence type="ECO:0000313" key="4">
    <source>
        <dbReference type="EMBL" id="EHE95637.1"/>
    </source>
</evidence>
<sequence length="332" mass="35936">MRKKRMISLLAAVVTAASLLAGCGSSSATAGGLGETAGAGSQRKKITALLKGSETSESNMIYGKAIKDFCQQKGLDCEIELVPTDADYITKLQLYINSNSLPDIYGCANGSLSAAAQEIDAMVNIGEELKKIGKYDSMNQAIIDFLTDAKDGQMYLMPNALYAEYFAYRKDTFGQYGLEVPKTWDEFLNVCKVLKDNGEIPLIVGGKENWQLMRYLSFAPWRVTHDGFITGYISGEDSFEKNEAAKAGAGLLYTLGTEGYFQPGFLSTDNTANGELFYGGTGAMMYSGSGDIAKADELYGNGQLGFFPVPDVDGMENMETNVPPSRRICLCL</sequence>
<dbReference type="PANTHER" id="PTHR43649">
    <property type="entry name" value="ARABINOSE-BINDING PROTEIN-RELATED"/>
    <property type="match status" value="1"/>
</dbReference>
<reference evidence="4 5" key="1">
    <citation type="submission" date="2011-08" db="EMBL/GenBank/DDBJ databases">
        <title>The Genome Sequence of Clostridium citroniae WAL-17108.</title>
        <authorList>
            <consortium name="The Broad Institute Genome Sequencing Platform"/>
            <person name="Earl A."/>
            <person name="Ward D."/>
            <person name="Feldgarden M."/>
            <person name="Gevers D."/>
            <person name="Finegold S.M."/>
            <person name="Summanen P.H."/>
            <person name="Molitoris D.R."/>
            <person name="Vaisanen M.L."/>
            <person name="Daigneault M."/>
            <person name="Allen-Vercoe E."/>
            <person name="Young S.K."/>
            <person name="Zeng Q."/>
            <person name="Gargeya S."/>
            <person name="Fitzgerald M."/>
            <person name="Haas B."/>
            <person name="Abouelleil A."/>
            <person name="Alvarado L."/>
            <person name="Arachchi H.M."/>
            <person name="Berlin A."/>
            <person name="Brown A."/>
            <person name="Chapman S.B."/>
            <person name="Chen Z."/>
            <person name="Dunbar C."/>
            <person name="Freedman E."/>
            <person name="Gearin G."/>
            <person name="Gellesch M."/>
            <person name="Goldberg J."/>
            <person name="Griggs A."/>
            <person name="Gujja S."/>
            <person name="Heiman D."/>
            <person name="Howarth C."/>
            <person name="Larson L."/>
            <person name="Lui A."/>
            <person name="MacDonald P.J.P."/>
            <person name="Montmayeur A."/>
            <person name="Murphy C."/>
            <person name="Neiman D."/>
            <person name="Pearson M."/>
            <person name="Priest M."/>
            <person name="Roberts A."/>
            <person name="Saif S."/>
            <person name="Shea T."/>
            <person name="Shenoy N."/>
            <person name="Sisk P."/>
            <person name="Stolte C."/>
            <person name="Sykes S."/>
            <person name="Wortman J."/>
            <person name="Nusbaum C."/>
            <person name="Birren B."/>
        </authorList>
    </citation>
    <scope>NUCLEOTIDE SEQUENCE [LARGE SCALE GENOMIC DNA]</scope>
    <source>
        <strain evidence="4 5">WAL-17108</strain>
    </source>
</reference>
<dbReference type="InterPro" id="IPR050490">
    <property type="entry name" value="Bact_solute-bd_prot1"/>
</dbReference>
<dbReference type="Proteomes" id="UP000003763">
    <property type="component" value="Unassembled WGS sequence"/>
</dbReference>
<evidence type="ECO:0000256" key="1">
    <source>
        <dbReference type="ARBA" id="ARBA00008520"/>
    </source>
</evidence>
<dbReference type="PATRIC" id="fig|742733.3.peg.5614"/>
<dbReference type="Pfam" id="PF01547">
    <property type="entry name" value="SBP_bac_1"/>
    <property type="match status" value="1"/>
</dbReference>
<dbReference type="Gene3D" id="3.40.190.10">
    <property type="entry name" value="Periplasmic binding protein-like II"/>
    <property type="match status" value="2"/>
</dbReference>
<feature type="signal peptide" evidence="3">
    <location>
        <begin position="1"/>
        <end position="30"/>
    </location>
</feature>
<proteinExistence type="inferred from homology"/>
<dbReference type="InterPro" id="IPR006059">
    <property type="entry name" value="SBP"/>
</dbReference>
<dbReference type="eggNOG" id="COG1653">
    <property type="taxonomic scope" value="Bacteria"/>
</dbReference>
<dbReference type="PANTHER" id="PTHR43649:SF29">
    <property type="entry name" value="OSMOPROTECTIVE COMPOUNDS-BINDING PROTEIN GGTB"/>
    <property type="match status" value="1"/>
</dbReference>
<dbReference type="EMBL" id="ADLJ01000051">
    <property type="protein sequence ID" value="EHE95637.1"/>
    <property type="molecule type" value="Genomic_DNA"/>
</dbReference>
<evidence type="ECO:0000256" key="2">
    <source>
        <dbReference type="ARBA" id="ARBA00022448"/>
    </source>
</evidence>
<gene>
    <name evidence="4" type="ORF">HMPREF9469_05468</name>
</gene>
<evidence type="ECO:0000313" key="5">
    <source>
        <dbReference type="Proteomes" id="UP000003763"/>
    </source>
</evidence>
<dbReference type="SUPFAM" id="SSF53850">
    <property type="entry name" value="Periplasmic binding protein-like II"/>
    <property type="match status" value="1"/>
</dbReference>
<dbReference type="HOGENOM" id="CLU_031285_12_0_9"/>
<comment type="similarity">
    <text evidence="1">Belongs to the bacterial solute-binding protein 1 family.</text>
</comment>
<feature type="chain" id="PRO_5039592964" evidence="3">
    <location>
        <begin position="31"/>
        <end position="332"/>
    </location>
</feature>
<accession>G5HSA6</accession>
<dbReference type="RefSeq" id="WP_007870011.1">
    <property type="nucleotide sequence ID" value="NZ_JH376431.1"/>
</dbReference>
<protein>
    <submittedName>
        <fullName evidence="4">Uncharacterized protein</fullName>
    </submittedName>
</protein>
<dbReference type="PROSITE" id="PS51257">
    <property type="entry name" value="PROKAR_LIPOPROTEIN"/>
    <property type="match status" value="1"/>
</dbReference>
<name>G5HSA6_9FIRM</name>
<keyword evidence="2" id="KW-0813">Transport</keyword>